<dbReference type="Gene3D" id="2.115.10.20">
    <property type="entry name" value="Glycosyl hydrolase domain, family 43"/>
    <property type="match status" value="1"/>
</dbReference>
<dbReference type="CDD" id="cd18617">
    <property type="entry name" value="GH43_XynB-like"/>
    <property type="match status" value="1"/>
</dbReference>
<dbReference type="SUPFAM" id="SSF49899">
    <property type="entry name" value="Concanavalin A-like lectins/glucanases"/>
    <property type="match status" value="1"/>
</dbReference>
<dbReference type="Pfam" id="PF17851">
    <property type="entry name" value="GH43_C2"/>
    <property type="match status" value="1"/>
</dbReference>
<dbReference type="GO" id="GO:0005975">
    <property type="term" value="P:carbohydrate metabolic process"/>
    <property type="evidence" value="ECO:0007669"/>
    <property type="project" value="InterPro"/>
</dbReference>
<dbReference type="SUPFAM" id="SSF75005">
    <property type="entry name" value="Arabinanase/levansucrase/invertase"/>
    <property type="match status" value="1"/>
</dbReference>
<dbReference type="Gene3D" id="2.60.120.200">
    <property type="match status" value="1"/>
</dbReference>
<dbReference type="AlphaFoldDB" id="A0A7Y2M166"/>
<keyword evidence="2 6" id="KW-0378">Hydrolase</keyword>
<evidence type="ECO:0000256" key="4">
    <source>
        <dbReference type="PIRSR" id="PIRSR606710-1"/>
    </source>
</evidence>
<dbReference type="Pfam" id="PF04616">
    <property type="entry name" value="Glyco_hydro_43"/>
    <property type="match status" value="1"/>
</dbReference>
<accession>A0A7Y2M166</accession>
<keyword evidence="3 6" id="KW-0326">Glycosidase</keyword>
<evidence type="ECO:0000259" key="7">
    <source>
        <dbReference type="Pfam" id="PF17851"/>
    </source>
</evidence>
<dbReference type="InterPro" id="IPR041542">
    <property type="entry name" value="GH43_C2"/>
</dbReference>
<evidence type="ECO:0000256" key="6">
    <source>
        <dbReference type="RuleBase" id="RU361187"/>
    </source>
</evidence>
<dbReference type="Proteomes" id="UP000543598">
    <property type="component" value="Unassembled WGS sequence"/>
</dbReference>
<dbReference type="RefSeq" id="WP_167038290.1">
    <property type="nucleotide sequence ID" value="NZ_BAAANA010000001.1"/>
</dbReference>
<evidence type="ECO:0000313" key="8">
    <source>
        <dbReference type="EMBL" id="NNH04559.1"/>
    </source>
</evidence>
<dbReference type="InterPro" id="IPR051795">
    <property type="entry name" value="Glycosyl_Hydrlase_43"/>
</dbReference>
<keyword evidence="9" id="KW-1185">Reference proteome</keyword>
<feature type="domain" description="Beta-xylosidase C-terminal Concanavalin A-like" evidence="7">
    <location>
        <begin position="348"/>
        <end position="514"/>
    </location>
</feature>
<dbReference type="PANTHER" id="PTHR42812:SF5">
    <property type="entry name" value="ENDO-ARABINASE"/>
    <property type="match status" value="1"/>
</dbReference>
<evidence type="ECO:0000256" key="1">
    <source>
        <dbReference type="ARBA" id="ARBA00009865"/>
    </source>
</evidence>
<dbReference type="InterPro" id="IPR006710">
    <property type="entry name" value="Glyco_hydro_43"/>
</dbReference>
<reference evidence="8 9" key="1">
    <citation type="submission" date="2020-05" db="EMBL/GenBank/DDBJ databases">
        <title>MicrobeNet Type strains.</title>
        <authorList>
            <person name="Nicholson A.C."/>
        </authorList>
    </citation>
    <scope>NUCLEOTIDE SEQUENCE [LARGE SCALE GENOMIC DNA]</scope>
    <source>
        <strain evidence="8 9">JCM 14282</strain>
    </source>
</reference>
<feature type="site" description="Important for catalytic activity, responsible for pKa modulation of the active site Glu and correct orientation of both the proton donor and substrate" evidence="5">
    <location>
        <position position="150"/>
    </location>
</feature>
<comment type="caution">
    <text evidence="8">The sequence shown here is derived from an EMBL/GenBank/DDBJ whole genome shotgun (WGS) entry which is preliminary data.</text>
</comment>
<evidence type="ECO:0000256" key="5">
    <source>
        <dbReference type="PIRSR" id="PIRSR606710-2"/>
    </source>
</evidence>
<feature type="active site" description="Proton donor" evidence="4">
    <location>
        <position position="210"/>
    </location>
</feature>
<evidence type="ECO:0000256" key="2">
    <source>
        <dbReference type="ARBA" id="ARBA00022801"/>
    </source>
</evidence>
<name>A0A7Y2M166_9MICO</name>
<dbReference type="PANTHER" id="PTHR42812">
    <property type="entry name" value="BETA-XYLOSIDASE"/>
    <property type="match status" value="1"/>
</dbReference>
<sequence length="528" mass="56426">MTVLTGFDVESPASATAAGRYRNPILPGCNPDPSICRVGDEYFLVTSTFEYLPGLPIHRSTNLVDWETIGHAIHREGQLDLASIPSSKGLYAPTLRHHDGTFYLVCTVVSPVSDGKPSWSGRAGHFLVTATDPAGPWSDPVWFDGFGGIDPSLTFDGDHVWLCGNRVAQPGRWFGQTDIWLTELDPETFAPIGPVRWIWHGALEGAGWAEGPHIVARPGGGWMLVAAEGGTNRDHAICVAYADRIMGPYVGDEGNPRLTHRFLGDSAPIADIGHADLVEAADGRWWATVLGIQTLDGENGLLGRQTHLVPVTWERGRPLFAPGSGRVDPVMIADGVPDQAPAPEVVHDDFDARALDLAWTSPRVLPTTFADTTVRPGFARLTATTTEPGELGTLAFLGRRLPEHRTRVTTRIELAGAVRGGLLLRTSESAYLEVTVDRRGAGRAVLVDGGVESVVGEASGLPTRGVDVVIDVDGLSATVSIADADLGEVDLRPLATGRPSMFVGSWVGVVAIGDGVVDVDHVTLRTRR</sequence>
<comment type="similarity">
    <text evidence="1 6">Belongs to the glycosyl hydrolase 43 family.</text>
</comment>
<organism evidence="8 9">
    <name type="scientific">Microbacterium ulmi</name>
    <dbReference type="NCBI Taxonomy" id="179095"/>
    <lineage>
        <taxon>Bacteria</taxon>
        <taxon>Bacillati</taxon>
        <taxon>Actinomycetota</taxon>
        <taxon>Actinomycetes</taxon>
        <taxon>Micrococcales</taxon>
        <taxon>Microbacteriaceae</taxon>
        <taxon>Microbacterium</taxon>
    </lineage>
</organism>
<proteinExistence type="inferred from homology"/>
<gene>
    <name evidence="8" type="ORF">HLA99_11965</name>
</gene>
<protein>
    <submittedName>
        <fullName evidence="8">Family 43 glycosylhydrolase</fullName>
    </submittedName>
</protein>
<dbReference type="InterPro" id="IPR023296">
    <property type="entry name" value="Glyco_hydro_beta-prop_sf"/>
</dbReference>
<dbReference type="InterPro" id="IPR013320">
    <property type="entry name" value="ConA-like_dom_sf"/>
</dbReference>
<dbReference type="EMBL" id="JABEMB010000018">
    <property type="protein sequence ID" value="NNH04559.1"/>
    <property type="molecule type" value="Genomic_DNA"/>
</dbReference>
<evidence type="ECO:0000313" key="9">
    <source>
        <dbReference type="Proteomes" id="UP000543598"/>
    </source>
</evidence>
<dbReference type="GO" id="GO:0004553">
    <property type="term" value="F:hydrolase activity, hydrolyzing O-glycosyl compounds"/>
    <property type="evidence" value="ECO:0007669"/>
    <property type="project" value="InterPro"/>
</dbReference>
<feature type="active site" description="Proton acceptor" evidence="4">
    <location>
        <position position="32"/>
    </location>
</feature>
<evidence type="ECO:0000256" key="3">
    <source>
        <dbReference type="ARBA" id="ARBA00023295"/>
    </source>
</evidence>